<dbReference type="SUPFAM" id="SSF89796">
    <property type="entry name" value="CoA-transferase family III (CaiB/BaiF)"/>
    <property type="match status" value="1"/>
</dbReference>
<reference evidence="2 3" key="1">
    <citation type="submission" date="2016-04" db="EMBL/GenBank/DDBJ databases">
        <authorList>
            <consortium name="Pathogen Informatics"/>
        </authorList>
    </citation>
    <scope>NUCLEOTIDE SEQUENCE [LARGE SCALE GENOMIC DNA]</scope>
    <source>
        <strain evidence="2 3">H050680373</strain>
    </source>
</reference>
<dbReference type="GO" id="GO:0033608">
    <property type="term" value="F:formyl-CoA transferase activity"/>
    <property type="evidence" value="ECO:0007669"/>
    <property type="project" value="UniProtKB-EC"/>
</dbReference>
<keyword evidence="3" id="KW-1185">Reference proteome</keyword>
<sequence length="409" mass="43316">MLKCSLQGLRVVDFSHVLAGPVCTMMLADMGADVIKIEPPAGELGRQIGPPWLSGESAVYLSVNRNKRGVALDLKSAQGCEAARRLIQGADVVVENFRPGVMQGLGLDYATLCADHRALVYCSISAYGQSGPLRERPGVDGIVQAASGLMSTLGVAGGEPVKVATPVADMVTGYLAAIAILAARGQAQRCGQGQHLDISLYNATLMLQQIGYASYFASGTAPRRTGSAAPYAAPNEAFETRDGWIMVAAYHPKRWSALCAALGAAELECDPRFAGNADRVANREALRQCLTPLFRRHGSRHWVDRLCEQDILCAPVADYEDVVRSQAYAASGIDSWVDHPLAGRMRLPGFAPGPAHGWDASAPDRAAPMLGQHNREVLAECGYGAAEIESLFSRGVLATSGVPSVSVQG</sequence>
<dbReference type="RefSeq" id="WP_066122464.1">
    <property type="nucleotide sequence ID" value="NZ_FKIF01000001.1"/>
</dbReference>
<proteinExistence type="predicted"/>
<dbReference type="EC" id="2.8.3.16" evidence="2"/>
<dbReference type="Gene3D" id="3.30.1540.10">
    <property type="entry name" value="formyl-coa transferase, domain 3"/>
    <property type="match status" value="1"/>
</dbReference>
<organism evidence="2 3">
    <name type="scientific">Bordetella ansorpii</name>
    <dbReference type="NCBI Taxonomy" id="288768"/>
    <lineage>
        <taxon>Bacteria</taxon>
        <taxon>Pseudomonadati</taxon>
        <taxon>Pseudomonadota</taxon>
        <taxon>Betaproteobacteria</taxon>
        <taxon>Burkholderiales</taxon>
        <taxon>Alcaligenaceae</taxon>
        <taxon>Bordetella</taxon>
    </lineage>
</organism>
<dbReference type="PANTHER" id="PTHR48207">
    <property type="entry name" value="SUCCINATE--HYDROXYMETHYLGLUTARATE COA-TRANSFERASE"/>
    <property type="match status" value="1"/>
</dbReference>
<accession>A0A157S4X9</accession>
<evidence type="ECO:0000256" key="1">
    <source>
        <dbReference type="ARBA" id="ARBA00022679"/>
    </source>
</evidence>
<dbReference type="Pfam" id="PF02515">
    <property type="entry name" value="CoA_transf_3"/>
    <property type="match status" value="1"/>
</dbReference>
<evidence type="ECO:0000313" key="2">
    <source>
        <dbReference type="EMBL" id="SAI65439.1"/>
    </source>
</evidence>
<name>A0A157S4X9_9BORD</name>
<protein>
    <submittedName>
        <fullName evidence="2">Acyl-CoA transferase</fullName>
        <ecNumber evidence="2">2.8.3.16</ecNumber>
    </submittedName>
</protein>
<dbReference type="InterPro" id="IPR050483">
    <property type="entry name" value="CoA-transferase_III_domain"/>
</dbReference>
<dbReference type="InterPro" id="IPR003673">
    <property type="entry name" value="CoA-Trfase_fam_III"/>
</dbReference>
<dbReference type="AlphaFoldDB" id="A0A157S4X9"/>
<dbReference type="PANTHER" id="PTHR48207:SF4">
    <property type="entry name" value="BLL6097 PROTEIN"/>
    <property type="match status" value="1"/>
</dbReference>
<dbReference type="Gene3D" id="3.40.50.10540">
    <property type="entry name" value="Crotonobetainyl-coa:carnitine coa-transferase, domain 1"/>
    <property type="match status" value="1"/>
</dbReference>
<dbReference type="InterPro" id="IPR044855">
    <property type="entry name" value="CoA-Trfase_III_dom3_sf"/>
</dbReference>
<keyword evidence="1 2" id="KW-0808">Transferase</keyword>
<evidence type="ECO:0000313" key="3">
    <source>
        <dbReference type="Proteomes" id="UP000076848"/>
    </source>
</evidence>
<dbReference type="InterPro" id="IPR023606">
    <property type="entry name" value="CoA-Trfase_III_dom_1_sf"/>
</dbReference>
<dbReference type="OrthoDB" id="5294844at2"/>
<dbReference type="EMBL" id="FKIF01000001">
    <property type="protein sequence ID" value="SAI65439.1"/>
    <property type="molecule type" value="Genomic_DNA"/>
</dbReference>
<gene>
    <name evidence="2" type="primary">frc_3</name>
    <name evidence="2" type="ORF">SAMEA3906486_00181</name>
</gene>
<dbReference type="Proteomes" id="UP000076848">
    <property type="component" value="Unassembled WGS sequence"/>
</dbReference>
<dbReference type="STRING" id="288768.SAMEA3906486_00181"/>